<dbReference type="Gene3D" id="6.10.140.1330">
    <property type="match status" value="1"/>
</dbReference>
<evidence type="ECO:0000256" key="6">
    <source>
        <dbReference type="ARBA" id="ARBA00023053"/>
    </source>
</evidence>
<dbReference type="NCBIfam" id="TIGR00831">
    <property type="entry name" value="a_cpa1"/>
    <property type="match status" value="1"/>
</dbReference>
<evidence type="ECO:0000256" key="3">
    <source>
        <dbReference type="ARBA" id="ARBA00022475"/>
    </source>
</evidence>
<keyword evidence="5 10" id="KW-1133">Transmembrane helix</keyword>
<keyword evidence="6 10" id="KW-0915">Sodium</keyword>
<keyword evidence="9 10" id="KW-0739">Sodium transport</keyword>
<reference evidence="12" key="2">
    <citation type="submission" date="2020-09" db="EMBL/GenBank/DDBJ databases">
        <authorList>
            <person name="Sun Q."/>
            <person name="Zhou Y."/>
        </authorList>
    </citation>
    <scope>NUCLEOTIDE SEQUENCE</scope>
    <source>
        <strain evidence="12">CGMCC 1.12827</strain>
    </source>
</reference>
<comment type="caution">
    <text evidence="10">Lacks conserved residue(s) required for the propagation of feature annotation.</text>
</comment>
<dbReference type="PANTHER" id="PTHR10110:SF86">
    <property type="entry name" value="SODIUM_HYDROGEN EXCHANGER 7"/>
    <property type="match status" value="1"/>
</dbReference>
<feature type="domain" description="Cation/H+ exchanger transmembrane" evidence="11">
    <location>
        <begin position="10"/>
        <end position="405"/>
    </location>
</feature>
<evidence type="ECO:0000256" key="4">
    <source>
        <dbReference type="ARBA" id="ARBA00022692"/>
    </source>
</evidence>
<sequence>MTITFLVVAVMALLVGAAARRFGLLAPLVLVLVGFVVGWIPGLPDFTLDPDVVLFIILPPLLYSAALDSSYVAFRRNMGPISSMAIGLPLFTTVCVAVVAYYCVPEMTWPAAFVLGAVVAPPDAVSAQAIARRVGLPRRVTTLLGGESLLNDATSLTALRIALAAVVGTAASAWSGLLLFAEALVGGLLVGLAVAFVVAWIRRILDDPPMETAIGLVVPFGIYLLAEELNTSGVIAVVTAGLYLGQRSARAGYATRMADNAVWRSVEVLLESFVFLLIGLQLPDVARSLRGHEPGVLTIAAVAVFAVVIVSRFVWLFVATYTRRAVKKRLGLQQDSKQDALTANEVTVLSWSGMRGVVTLAAAFSVPLIVNGHDFPARDEIVFLAFVVVVGTLLLQGTTLPWVIRALGVRGDDWRKDLISLAAAQDRAAKAADKRLDEFDAKIGDDDPRKSQIEVLRKWIASRKNLAWEELGRGADEIGESPGQAFNRMRTALVQTQREVFVNERDNGRIDDEVLRRVLRDLDLAEGLSDRKSIGEG</sequence>
<dbReference type="EMBL" id="BMGC01000023">
    <property type="protein sequence ID" value="GGB39211.1"/>
    <property type="molecule type" value="Genomic_DNA"/>
</dbReference>
<dbReference type="GO" id="GO:0005886">
    <property type="term" value="C:plasma membrane"/>
    <property type="evidence" value="ECO:0007669"/>
    <property type="project" value="UniProtKB-SubCell"/>
</dbReference>
<feature type="transmembrane region" description="Helical" evidence="10">
    <location>
        <begin position="295"/>
        <end position="319"/>
    </location>
</feature>
<dbReference type="GO" id="GO:0051453">
    <property type="term" value="P:regulation of intracellular pH"/>
    <property type="evidence" value="ECO:0007669"/>
    <property type="project" value="TreeGrafter"/>
</dbReference>
<evidence type="ECO:0000313" key="13">
    <source>
        <dbReference type="Proteomes" id="UP000621454"/>
    </source>
</evidence>
<reference evidence="12" key="1">
    <citation type="journal article" date="2014" name="Int. J. Syst. Evol. Microbiol.">
        <title>Complete genome sequence of Corynebacterium casei LMG S-19264T (=DSM 44701T), isolated from a smear-ripened cheese.</title>
        <authorList>
            <consortium name="US DOE Joint Genome Institute (JGI-PGF)"/>
            <person name="Walter F."/>
            <person name="Albersmeier A."/>
            <person name="Kalinowski J."/>
            <person name="Ruckert C."/>
        </authorList>
    </citation>
    <scope>NUCLEOTIDE SEQUENCE</scope>
    <source>
        <strain evidence="12">CGMCC 1.12827</strain>
    </source>
</reference>
<dbReference type="Proteomes" id="UP000621454">
    <property type="component" value="Unassembled WGS sequence"/>
</dbReference>
<name>A0A916TBS6_9ACTN</name>
<feature type="transmembrane region" description="Helical" evidence="10">
    <location>
        <begin position="261"/>
        <end position="283"/>
    </location>
</feature>
<comment type="function">
    <text evidence="10">Na(+)/H(+) antiporter that extrudes sodium in exchange for external protons.</text>
</comment>
<evidence type="ECO:0000256" key="10">
    <source>
        <dbReference type="RuleBase" id="RU366002"/>
    </source>
</evidence>
<keyword evidence="4 10" id="KW-0812">Transmembrane</keyword>
<comment type="caution">
    <text evidence="12">The sequence shown here is derived from an EMBL/GenBank/DDBJ whole genome shotgun (WGS) entry which is preliminary data.</text>
</comment>
<feature type="transmembrane region" description="Helical" evidence="10">
    <location>
        <begin position="81"/>
        <end position="102"/>
    </location>
</feature>
<comment type="subcellular location">
    <subcellularLocation>
        <location evidence="1 10">Cell membrane</location>
        <topology evidence="1 10">Multi-pass membrane protein</topology>
    </subcellularLocation>
</comment>
<proteinExistence type="inferred from homology"/>
<dbReference type="InterPro" id="IPR018422">
    <property type="entry name" value="Cation/H_exchanger_CPA1"/>
</dbReference>
<feature type="transmembrane region" description="Helical" evidence="10">
    <location>
        <begin position="158"/>
        <end position="177"/>
    </location>
</feature>
<evidence type="ECO:0000313" key="12">
    <source>
        <dbReference type="EMBL" id="GGB39211.1"/>
    </source>
</evidence>
<evidence type="ECO:0000256" key="7">
    <source>
        <dbReference type="ARBA" id="ARBA00023065"/>
    </source>
</evidence>
<keyword evidence="13" id="KW-1185">Reference proteome</keyword>
<evidence type="ECO:0000256" key="9">
    <source>
        <dbReference type="ARBA" id="ARBA00023201"/>
    </source>
</evidence>
<evidence type="ECO:0000256" key="5">
    <source>
        <dbReference type="ARBA" id="ARBA00022989"/>
    </source>
</evidence>
<feature type="transmembrane region" description="Helical" evidence="10">
    <location>
        <begin position="52"/>
        <end position="74"/>
    </location>
</feature>
<keyword evidence="8 10" id="KW-0472">Membrane</keyword>
<evidence type="ECO:0000256" key="8">
    <source>
        <dbReference type="ARBA" id="ARBA00023136"/>
    </source>
</evidence>
<comment type="similarity">
    <text evidence="10">Belongs to the monovalent cation:proton antiporter 1 (CPA1) transporter (TC 2.A.36) family.</text>
</comment>
<protein>
    <submittedName>
        <fullName evidence="12">Na+/H+ antiporter</fullName>
    </submittedName>
</protein>
<dbReference type="GO" id="GO:0015386">
    <property type="term" value="F:potassium:proton antiporter activity"/>
    <property type="evidence" value="ECO:0007669"/>
    <property type="project" value="TreeGrafter"/>
</dbReference>
<evidence type="ECO:0000259" key="11">
    <source>
        <dbReference type="Pfam" id="PF00999"/>
    </source>
</evidence>
<dbReference type="PANTHER" id="PTHR10110">
    <property type="entry name" value="SODIUM/HYDROGEN EXCHANGER"/>
    <property type="match status" value="1"/>
</dbReference>
<gene>
    <name evidence="12" type="ORF">GCM10011489_28620</name>
</gene>
<dbReference type="GO" id="GO:0098719">
    <property type="term" value="P:sodium ion import across plasma membrane"/>
    <property type="evidence" value="ECO:0007669"/>
    <property type="project" value="TreeGrafter"/>
</dbReference>
<accession>A0A916TBS6</accession>
<evidence type="ECO:0000256" key="2">
    <source>
        <dbReference type="ARBA" id="ARBA00022448"/>
    </source>
</evidence>
<dbReference type="AlphaFoldDB" id="A0A916TBS6"/>
<organism evidence="12 13">
    <name type="scientific">Gordonia jinhuaensis</name>
    <dbReference type="NCBI Taxonomy" id="1517702"/>
    <lineage>
        <taxon>Bacteria</taxon>
        <taxon>Bacillati</taxon>
        <taxon>Actinomycetota</taxon>
        <taxon>Actinomycetes</taxon>
        <taxon>Mycobacteriales</taxon>
        <taxon>Gordoniaceae</taxon>
        <taxon>Gordonia</taxon>
    </lineage>
</organism>
<keyword evidence="2 10" id="KW-0813">Transport</keyword>
<evidence type="ECO:0000256" key="1">
    <source>
        <dbReference type="ARBA" id="ARBA00004651"/>
    </source>
</evidence>
<dbReference type="InterPro" id="IPR006153">
    <property type="entry name" value="Cation/H_exchanger_TM"/>
</dbReference>
<dbReference type="InterPro" id="IPR004705">
    <property type="entry name" value="Cation/H_exchanger_CPA1_bac"/>
</dbReference>
<keyword evidence="3 10" id="KW-1003">Cell membrane</keyword>
<dbReference type="Pfam" id="PF00999">
    <property type="entry name" value="Na_H_Exchanger"/>
    <property type="match status" value="1"/>
</dbReference>
<keyword evidence="10" id="KW-0050">Antiport</keyword>
<dbReference type="RefSeq" id="WP_188587267.1">
    <property type="nucleotide sequence ID" value="NZ_BMGC01000023.1"/>
</dbReference>
<dbReference type="GO" id="GO:0015385">
    <property type="term" value="F:sodium:proton antiporter activity"/>
    <property type="evidence" value="ECO:0007669"/>
    <property type="project" value="InterPro"/>
</dbReference>
<feature type="transmembrane region" description="Helical" evidence="10">
    <location>
        <begin position="183"/>
        <end position="201"/>
    </location>
</feature>
<feature type="transmembrane region" description="Helical" evidence="10">
    <location>
        <begin position="381"/>
        <end position="404"/>
    </location>
</feature>
<keyword evidence="7 10" id="KW-0406">Ion transport</keyword>